<evidence type="ECO:0000256" key="1">
    <source>
        <dbReference type="ARBA" id="ARBA00004651"/>
    </source>
</evidence>
<sequence>MEEAESNIDTSTWLSAVYTVNHYPEWIWTLLNYTDSRPLTVLPLIFVSKLGINVGYIVSECVGLVFWLTTTFLLYKIFDFFLSKQVSLILIWGFCLLIGTTFVSDYTAYNSEQLSVLLLTACTYAYLTYSYDQWKSSWGILFFGFAMGSLVYVKFQNVPMGIFISIALFIEVLVKKRYKSALILISGALILTIFINLYYYSKGSLMIFWNNYFWNYFYYAYTTQFSDVPISDRFNLVRIFRFIYFYDDSKWYYLSITIVAIVGIIANVVKRQPTTARQKQIFFFSLLYIFVSLYAVLQSGNSFAHYKLYLWVPVTLFTGIIIALSPTKIQKYCLIFFIISSAFIAGKNLLNKEKNLLADHSDLDQKIIASIRRNSRSGEPVVVWGWRDQLYVRAQRPMGYRDAHSFHFALKSRLIPYWTIDFLHDIRKNKPSVFIDVTQPEGYSTFAKILSPHYNIPQIREYINKYYSLIENIEGVRIYKLKN</sequence>
<evidence type="ECO:0000256" key="2">
    <source>
        <dbReference type="ARBA" id="ARBA00022475"/>
    </source>
</evidence>
<feature type="transmembrane region" description="Helical" evidence="8">
    <location>
        <begin position="309"/>
        <end position="325"/>
    </location>
</feature>
<feature type="transmembrane region" description="Helical" evidence="8">
    <location>
        <begin position="113"/>
        <end position="129"/>
    </location>
</feature>
<feature type="transmembrane region" description="Helical" evidence="8">
    <location>
        <begin position="136"/>
        <end position="152"/>
    </location>
</feature>
<gene>
    <name evidence="9" type="ORF">IEE83_13970</name>
</gene>
<evidence type="ECO:0008006" key="11">
    <source>
        <dbReference type="Google" id="ProtNLM"/>
    </source>
</evidence>
<name>A0ABR9WBX7_9BACT</name>
<evidence type="ECO:0000256" key="7">
    <source>
        <dbReference type="ARBA" id="ARBA00023136"/>
    </source>
</evidence>
<evidence type="ECO:0000256" key="5">
    <source>
        <dbReference type="ARBA" id="ARBA00022692"/>
    </source>
</evidence>
<dbReference type="InterPro" id="IPR050297">
    <property type="entry name" value="LipidA_mod_glycosyltrf_83"/>
</dbReference>
<comment type="caution">
    <text evidence="9">The sequence shown here is derived from an EMBL/GenBank/DDBJ whole genome shotgun (WGS) entry which is preliminary data.</text>
</comment>
<keyword evidence="4" id="KW-0808">Transferase</keyword>
<evidence type="ECO:0000256" key="6">
    <source>
        <dbReference type="ARBA" id="ARBA00022989"/>
    </source>
</evidence>
<evidence type="ECO:0000256" key="4">
    <source>
        <dbReference type="ARBA" id="ARBA00022679"/>
    </source>
</evidence>
<keyword evidence="10" id="KW-1185">Reference proteome</keyword>
<feature type="transmembrane region" description="Helical" evidence="8">
    <location>
        <begin position="251"/>
        <end position="269"/>
    </location>
</feature>
<dbReference type="PANTHER" id="PTHR33908">
    <property type="entry name" value="MANNOSYLTRANSFERASE YKCB-RELATED"/>
    <property type="match status" value="1"/>
</dbReference>
<keyword evidence="2" id="KW-1003">Cell membrane</keyword>
<feature type="transmembrane region" description="Helical" evidence="8">
    <location>
        <begin position="54"/>
        <end position="75"/>
    </location>
</feature>
<evidence type="ECO:0000313" key="9">
    <source>
        <dbReference type="EMBL" id="MBE9462989.1"/>
    </source>
</evidence>
<evidence type="ECO:0000256" key="3">
    <source>
        <dbReference type="ARBA" id="ARBA00022676"/>
    </source>
</evidence>
<comment type="subcellular location">
    <subcellularLocation>
        <location evidence="1">Cell membrane</location>
        <topology evidence="1">Multi-pass membrane protein</topology>
    </subcellularLocation>
</comment>
<organism evidence="9 10">
    <name type="scientific">Dyadobacter subterraneus</name>
    <dbReference type="NCBI Taxonomy" id="2773304"/>
    <lineage>
        <taxon>Bacteria</taxon>
        <taxon>Pseudomonadati</taxon>
        <taxon>Bacteroidota</taxon>
        <taxon>Cytophagia</taxon>
        <taxon>Cytophagales</taxon>
        <taxon>Spirosomataceae</taxon>
        <taxon>Dyadobacter</taxon>
    </lineage>
</organism>
<keyword evidence="5 8" id="KW-0812">Transmembrane</keyword>
<protein>
    <recommendedName>
        <fullName evidence="11">Glycosyltransferase RgtA/B/C/D-like domain-containing protein</fullName>
    </recommendedName>
</protein>
<proteinExistence type="predicted"/>
<dbReference type="RefSeq" id="WP_194121151.1">
    <property type="nucleotide sequence ID" value="NZ_JACYGY010000001.1"/>
</dbReference>
<dbReference type="EMBL" id="JACYGY010000001">
    <property type="protein sequence ID" value="MBE9462989.1"/>
    <property type="molecule type" value="Genomic_DNA"/>
</dbReference>
<feature type="transmembrane region" description="Helical" evidence="8">
    <location>
        <begin position="332"/>
        <end position="350"/>
    </location>
</feature>
<dbReference type="Proteomes" id="UP000634134">
    <property type="component" value="Unassembled WGS sequence"/>
</dbReference>
<keyword evidence="7 8" id="KW-0472">Membrane</keyword>
<accession>A0ABR9WBX7</accession>
<evidence type="ECO:0000256" key="8">
    <source>
        <dbReference type="SAM" id="Phobius"/>
    </source>
</evidence>
<feature type="transmembrane region" description="Helical" evidence="8">
    <location>
        <begin position="158"/>
        <end position="174"/>
    </location>
</feature>
<feature type="transmembrane region" description="Helical" evidence="8">
    <location>
        <begin position="281"/>
        <end position="297"/>
    </location>
</feature>
<evidence type="ECO:0000313" key="10">
    <source>
        <dbReference type="Proteomes" id="UP000634134"/>
    </source>
</evidence>
<keyword evidence="6 8" id="KW-1133">Transmembrane helix</keyword>
<keyword evidence="3" id="KW-0328">Glycosyltransferase</keyword>
<feature type="transmembrane region" description="Helical" evidence="8">
    <location>
        <begin position="181"/>
        <end position="200"/>
    </location>
</feature>
<feature type="transmembrane region" description="Helical" evidence="8">
    <location>
        <begin position="87"/>
        <end position="107"/>
    </location>
</feature>
<dbReference type="PANTHER" id="PTHR33908:SF11">
    <property type="entry name" value="MEMBRANE PROTEIN"/>
    <property type="match status" value="1"/>
</dbReference>
<reference evidence="10" key="1">
    <citation type="submission" date="2023-07" db="EMBL/GenBank/DDBJ databases">
        <title>Dyadobacter sp. nov 'subterranea' isolated from contaminted grondwater.</title>
        <authorList>
            <person name="Szabo I."/>
            <person name="Al-Omari J."/>
            <person name="Szerdahelyi S.G."/>
            <person name="Rado J."/>
        </authorList>
    </citation>
    <scope>NUCLEOTIDE SEQUENCE [LARGE SCALE GENOMIC DNA]</scope>
    <source>
        <strain evidence="10">UP-52</strain>
    </source>
</reference>